<keyword evidence="2" id="KW-1185">Reference proteome</keyword>
<dbReference type="AlphaFoldDB" id="A0A5J4KU45"/>
<sequence length="155" mass="15655">MYAIIKNIRDFNLPPVIAAILDGISALAEATNILSGANPAFAAIASALTASLHGALAVANGVLSTYNAFMAGASWLKGVGLAVLRAVGVIAEGIPGALFELASNYAAAALVDGGRVVAHSVMMAGNMMLANVQSQQAMDINGWCTQYGKGESACS</sequence>
<dbReference type="Proteomes" id="UP000326912">
    <property type="component" value="Unassembled WGS sequence"/>
</dbReference>
<evidence type="ECO:0000313" key="2">
    <source>
        <dbReference type="Proteomes" id="UP000326912"/>
    </source>
</evidence>
<reference evidence="1 2" key="1">
    <citation type="submission" date="2019-10" db="EMBL/GenBank/DDBJ databases">
        <title>Dictyobacter vulcani sp. nov., within the class Ktedonobacteria, isolated from soil of volcanic Mt. Zao.</title>
        <authorList>
            <person name="Zheng Y."/>
            <person name="Wang C.M."/>
            <person name="Sakai Y."/>
            <person name="Abe K."/>
            <person name="Yokota A."/>
            <person name="Yabe S."/>
        </authorList>
    </citation>
    <scope>NUCLEOTIDE SEQUENCE [LARGE SCALE GENOMIC DNA]</scope>
    <source>
        <strain evidence="1 2">W12</strain>
    </source>
</reference>
<proteinExistence type="predicted"/>
<organism evidence="1 2">
    <name type="scientific">Dictyobacter vulcani</name>
    <dbReference type="NCBI Taxonomy" id="2607529"/>
    <lineage>
        <taxon>Bacteria</taxon>
        <taxon>Bacillati</taxon>
        <taxon>Chloroflexota</taxon>
        <taxon>Ktedonobacteria</taxon>
        <taxon>Ktedonobacterales</taxon>
        <taxon>Dictyobacteraceae</taxon>
        <taxon>Dictyobacter</taxon>
    </lineage>
</organism>
<dbReference type="EMBL" id="BKZW01000002">
    <property type="protein sequence ID" value="GER89980.1"/>
    <property type="molecule type" value="Genomic_DNA"/>
</dbReference>
<protein>
    <submittedName>
        <fullName evidence="1">Uncharacterized protein</fullName>
    </submittedName>
</protein>
<gene>
    <name evidence="1" type="ORF">KDW_41420</name>
</gene>
<evidence type="ECO:0000313" key="1">
    <source>
        <dbReference type="EMBL" id="GER89980.1"/>
    </source>
</evidence>
<comment type="caution">
    <text evidence="1">The sequence shown here is derived from an EMBL/GenBank/DDBJ whole genome shotgun (WGS) entry which is preliminary data.</text>
</comment>
<name>A0A5J4KU45_9CHLR</name>
<accession>A0A5J4KU45</accession>
<dbReference type="RefSeq" id="WP_151757774.1">
    <property type="nucleotide sequence ID" value="NZ_BKZW01000002.1"/>
</dbReference>